<dbReference type="Proteomes" id="UP000762703">
    <property type="component" value="Unassembled WGS sequence"/>
</dbReference>
<dbReference type="RefSeq" id="WP_303736972.1">
    <property type="nucleotide sequence ID" value="NZ_SUTE01000044.1"/>
</dbReference>
<evidence type="ECO:0000313" key="1">
    <source>
        <dbReference type="EMBL" id="MBE6505322.1"/>
    </source>
</evidence>
<name>A0A8T3VDQ3_9EURY</name>
<protein>
    <submittedName>
        <fullName evidence="1">Uncharacterized protein</fullName>
    </submittedName>
</protein>
<reference evidence="1" key="1">
    <citation type="submission" date="2019-04" db="EMBL/GenBank/DDBJ databases">
        <title>Evolution of Biomass-Degrading Anaerobic Consortia Revealed by Metagenomics.</title>
        <authorList>
            <person name="Peng X."/>
        </authorList>
    </citation>
    <scope>NUCLEOTIDE SEQUENCE</scope>
    <source>
        <strain evidence="1">SIG12</strain>
    </source>
</reference>
<accession>A0A8T3VDQ3</accession>
<gene>
    <name evidence="1" type="ORF">E7Z73_06230</name>
</gene>
<comment type="caution">
    <text evidence="1">The sequence shown here is derived from an EMBL/GenBank/DDBJ whole genome shotgun (WGS) entry which is preliminary data.</text>
</comment>
<organism evidence="1 2">
    <name type="scientific">Methanobrevibacter millerae</name>
    <dbReference type="NCBI Taxonomy" id="230361"/>
    <lineage>
        <taxon>Archaea</taxon>
        <taxon>Methanobacteriati</taxon>
        <taxon>Methanobacteriota</taxon>
        <taxon>Methanomada group</taxon>
        <taxon>Methanobacteria</taxon>
        <taxon>Methanobacteriales</taxon>
        <taxon>Methanobacteriaceae</taxon>
        <taxon>Methanobrevibacter</taxon>
    </lineage>
</organism>
<sequence length="158" mass="18270">MITITRKEEVVFNQIKIFDVEFDGDIPISALKKELCVGSFHEYNLVQVLNSLSNKTLIEFDGSQIKLMASDKEINTVNSKKDLEELELNLKEKESFEVIKTLVNDKNLVSKYILEGNLLYGDLKLTNFRMYHIILSLENKGLLKHIHKSDGEYYLLVE</sequence>
<evidence type="ECO:0000313" key="2">
    <source>
        <dbReference type="Proteomes" id="UP000762703"/>
    </source>
</evidence>
<proteinExistence type="predicted"/>
<dbReference type="EMBL" id="SUTE01000044">
    <property type="protein sequence ID" value="MBE6505322.1"/>
    <property type="molecule type" value="Genomic_DNA"/>
</dbReference>
<dbReference type="AlphaFoldDB" id="A0A8T3VDQ3"/>